<evidence type="ECO:0000313" key="2">
    <source>
        <dbReference type="Proteomes" id="UP000623678"/>
    </source>
</evidence>
<comment type="caution">
    <text evidence="1">The sequence shown here is derived from an EMBL/GenBank/DDBJ whole genome shotgun (WGS) entry which is preliminary data.</text>
</comment>
<evidence type="ECO:0008006" key="3">
    <source>
        <dbReference type="Google" id="ProtNLM"/>
    </source>
</evidence>
<accession>A0A926IGH1</accession>
<evidence type="ECO:0000313" key="1">
    <source>
        <dbReference type="EMBL" id="MBC8584864.1"/>
    </source>
</evidence>
<sequence>MNYKNELKKKISADYERRVKQWMSSDPAQLVDAAETIAAARLIRDNLDDAITTQDAKFLLDLDDPLGYVTDRWISENGADNSHKEELQHCVWTLQQDFGEGQAPATVRDFLMEHKGGVFSLMTPCGYVSMTEAQAESLLDGHGIKSHPGVAGVSMEVSADEILTQTVKSANRQNGVWYLLTESPEQTQSPPEMEVNMC</sequence>
<name>A0A926IGH1_9FIRM</name>
<organism evidence="1 2">
    <name type="scientific">Youxingia wuxianensis</name>
    <dbReference type="NCBI Taxonomy" id="2763678"/>
    <lineage>
        <taxon>Bacteria</taxon>
        <taxon>Bacillati</taxon>
        <taxon>Bacillota</taxon>
        <taxon>Clostridia</taxon>
        <taxon>Eubacteriales</taxon>
        <taxon>Oscillospiraceae</taxon>
        <taxon>Youxingia</taxon>
    </lineage>
</organism>
<gene>
    <name evidence="1" type="ORF">H8705_04635</name>
</gene>
<dbReference type="AlphaFoldDB" id="A0A926IGH1"/>
<protein>
    <recommendedName>
        <fullName evidence="3">DUF3848 domain-containing protein</fullName>
    </recommendedName>
</protein>
<dbReference type="Proteomes" id="UP000623678">
    <property type="component" value="Unassembled WGS sequence"/>
</dbReference>
<dbReference type="EMBL" id="JACRTD010000003">
    <property type="protein sequence ID" value="MBC8584864.1"/>
    <property type="molecule type" value="Genomic_DNA"/>
</dbReference>
<reference evidence="1" key="1">
    <citation type="submission" date="2020-08" db="EMBL/GenBank/DDBJ databases">
        <title>Genome public.</title>
        <authorList>
            <person name="Liu C."/>
            <person name="Sun Q."/>
        </authorList>
    </citation>
    <scope>NUCLEOTIDE SEQUENCE</scope>
    <source>
        <strain evidence="1">NSJ-64</strain>
    </source>
</reference>
<proteinExistence type="predicted"/>
<keyword evidence="2" id="KW-1185">Reference proteome</keyword>
<dbReference type="RefSeq" id="WP_055270331.1">
    <property type="nucleotide sequence ID" value="NZ_JACRTD010000003.1"/>
</dbReference>